<comment type="similarity">
    <text evidence="2 10">Belongs to the LysE/ArgO transporter (TC 2.A.75) family.</text>
</comment>
<evidence type="ECO:0000256" key="2">
    <source>
        <dbReference type="ARBA" id="ARBA00009043"/>
    </source>
</evidence>
<evidence type="ECO:0000256" key="7">
    <source>
        <dbReference type="ARBA" id="ARBA00022970"/>
    </source>
</evidence>
<dbReference type="RefSeq" id="WP_064513640.1">
    <property type="nucleotide sequence ID" value="NZ_LXEP01000015.1"/>
</dbReference>
<evidence type="ECO:0000256" key="4">
    <source>
        <dbReference type="ARBA" id="ARBA00022475"/>
    </source>
</evidence>
<evidence type="ECO:0000256" key="3">
    <source>
        <dbReference type="ARBA" id="ARBA00022448"/>
    </source>
</evidence>
<dbReference type="GO" id="GO:0061459">
    <property type="term" value="F:L-arginine transmembrane transporter activity"/>
    <property type="evidence" value="ECO:0007669"/>
    <property type="project" value="UniProtKB-UniRule"/>
</dbReference>
<keyword evidence="6 10" id="KW-0812">Transmembrane</keyword>
<evidence type="ECO:0000256" key="1">
    <source>
        <dbReference type="ARBA" id="ARBA00004651"/>
    </source>
</evidence>
<keyword evidence="4 10" id="KW-1003">Cell membrane</keyword>
<dbReference type="PANTHER" id="PTHR30086:SF20">
    <property type="entry name" value="ARGININE EXPORTER PROTEIN ARGO-RELATED"/>
    <property type="match status" value="1"/>
</dbReference>
<feature type="transmembrane region" description="Helical" evidence="10">
    <location>
        <begin position="147"/>
        <end position="170"/>
    </location>
</feature>
<feature type="transmembrane region" description="Helical" evidence="10">
    <location>
        <begin position="67"/>
        <end position="88"/>
    </location>
</feature>
<comment type="caution">
    <text evidence="11">The sequence shown here is derived from an EMBL/GenBank/DDBJ whole genome shotgun (WGS) entry which is preliminary data.</text>
</comment>
<dbReference type="InterPro" id="IPR023445">
    <property type="entry name" value="Arg_export_ArgO_enterobac"/>
</dbReference>
<dbReference type="NCBIfam" id="NF006801">
    <property type="entry name" value="PRK09304.1"/>
    <property type="match status" value="1"/>
</dbReference>
<feature type="transmembrane region" description="Helical" evidence="10">
    <location>
        <begin position="109"/>
        <end position="127"/>
    </location>
</feature>
<evidence type="ECO:0000256" key="6">
    <source>
        <dbReference type="ARBA" id="ARBA00022692"/>
    </source>
</evidence>
<sequence length="212" mass="22902">MLSYFFQGLTLGAALILPLGPQNAFVMNQGIRRQYHLMIASLCALSDVLLICGGVFGGSALLMKSPWLLAIVTWGGVAFLLWYGWGALRTAMSSSVALASAEVMKQGRWKIIATVLAVTWLNPHVYLDTFVVLGSLGGQLADEPKRWFALGTVSASILWFYGLALLAAWLAPRLRTAKAQRIINGVVGVVMWVIALQLASDGVRHIASLMAN</sequence>
<dbReference type="Proteomes" id="UP000078504">
    <property type="component" value="Unassembled WGS sequence"/>
</dbReference>
<comment type="function">
    <text evidence="10">Involved in the export of arginine. Important to control the intracellular level of arginine and the correct balance between arginine and lysine.</text>
</comment>
<dbReference type="HAMAP" id="MF_01901">
    <property type="entry name" value="ArgO"/>
    <property type="match status" value="1"/>
</dbReference>
<proteinExistence type="inferred from homology"/>
<evidence type="ECO:0000313" key="11">
    <source>
        <dbReference type="EMBL" id="OAT22193.1"/>
    </source>
</evidence>
<keyword evidence="5" id="KW-0997">Cell inner membrane</keyword>
<organism evidence="11 12">
    <name type="scientific">Buttiauxella gaviniae ATCC 51604</name>
    <dbReference type="NCBI Taxonomy" id="1354253"/>
    <lineage>
        <taxon>Bacteria</taxon>
        <taxon>Pseudomonadati</taxon>
        <taxon>Pseudomonadota</taxon>
        <taxon>Gammaproteobacteria</taxon>
        <taxon>Enterobacterales</taxon>
        <taxon>Enterobacteriaceae</taxon>
        <taxon>Buttiauxella</taxon>
    </lineage>
</organism>
<gene>
    <name evidence="10" type="primary">argO</name>
    <name evidence="11" type="ORF">M977_01485</name>
</gene>
<evidence type="ECO:0000256" key="9">
    <source>
        <dbReference type="ARBA" id="ARBA00023136"/>
    </source>
</evidence>
<dbReference type="EMBL" id="LXEP01000015">
    <property type="protein sequence ID" value="OAT22193.1"/>
    <property type="molecule type" value="Genomic_DNA"/>
</dbReference>
<evidence type="ECO:0000256" key="8">
    <source>
        <dbReference type="ARBA" id="ARBA00022989"/>
    </source>
</evidence>
<keyword evidence="3 10" id="KW-0813">Transport</keyword>
<evidence type="ECO:0000313" key="12">
    <source>
        <dbReference type="Proteomes" id="UP000078504"/>
    </source>
</evidence>
<dbReference type="AlphaFoldDB" id="A0A1B7I226"/>
<name>A0A1B7I226_9ENTR</name>
<evidence type="ECO:0000256" key="5">
    <source>
        <dbReference type="ARBA" id="ARBA00022519"/>
    </source>
</evidence>
<dbReference type="PATRIC" id="fig|1354253.4.peg.1512"/>
<dbReference type="GO" id="GO:0005886">
    <property type="term" value="C:plasma membrane"/>
    <property type="evidence" value="ECO:0007669"/>
    <property type="project" value="UniProtKB-SubCell"/>
</dbReference>
<reference evidence="11 12" key="1">
    <citation type="submission" date="2016-04" db="EMBL/GenBank/DDBJ databases">
        <title>ATOL: Assembling a taxonomically balanced genome-scale reconstruction of the evolutionary history of the Enterobacteriaceae.</title>
        <authorList>
            <person name="Plunkett G.III."/>
            <person name="Neeno-Eckwall E.C."/>
            <person name="Glasner J.D."/>
            <person name="Perna N.T."/>
        </authorList>
    </citation>
    <scope>NUCLEOTIDE SEQUENCE [LARGE SCALE GENOMIC DNA]</scope>
    <source>
        <strain evidence="11 12">ATCC 51604</strain>
    </source>
</reference>
<keyword evidence="7 10" id="KW-0029">Amino-acid transport</keyword>
<feature type="transmembrane region" description="Helical" evidence="10">
    <location>
        <begin position="6"/>
        <end position="25"/>
    </location>
</feature>
<keyword evidence="9 10" id="KW-0472">Membrane</keyword>
<accession>A0A1B7I226</accession>
<dbReference type="InterPro" id="IPR004777">
    <property type="entry name" value="Lys/arg_exporter"/>
</dbReference>
<dbReference type="Pfam" id="PF01810">
    <property type="entry name" value="LysE"/>
    <property type="match status" value="1"/>
</dbReference>
<protein>
    <recommendedName>
        <fullName evidence="10">Arginine exporter protein ArgO</fullName>
    </recommendedName>
</protein>
<feature type="transmembrane region" description="Helical" evidence="10">
    <location>
        <begin position="182"/>
        <end position="200"/>
    </location>
</feature>
<evidence type="ECO:0000256" key="10">
    <source>
        <dbReference type="HAMAP-Rule" id="MF_01901"/>
    </source>
</evidence>
<comment type="subcellular location">
    <subcellularLocation>
        <location evidence="1 10">Cell membrane</location>
        <topology evidence="1 10">Multi-pass membrane protein</topology>
    </subcellularLocation>
</comment>
<comment type="catalytic activity">
    <reaction evidence="10">
        <text>L-arginine(in) = L-arginine(out)</text>
        <dbReference type="Rhea" id="RHEA:32143"/>
        <dbReference type="ChEBI" id="CHEBI:32682"/>
    </reaction>
</comment>
<dbReference type="NCBIfam" id="TIGR00948">
    <property type="entry name" value="2a75"/>
    <property type="match status" value="1"/>
</dbReference>
<keyword evidence="8 10" id="KW-1133">Transmembrane helix</keyword>
<feature type="transmembrane region" description="Helical" evidence="10">
    <location>
        <begin position="37"/>
        <end position="61"/>
    </location>
</feature>
<dbReference type="InterPro" id="IPR001123">
    <property type="entry name" value="LeuE-type"/>
</dbReference>
<dbReference type="PANTHER" id="PTHR30086">
    <property type="entry name" value="ARGININE EXPORTER PROTEIN ARGO"/>
    <property type="match status" value="1"/>
</dbReference>